<dbReference type="Proteomes" id="UP001283361">
    <property type="component" value="Unassembled WGS sequence"/>
</dbReference>
<dbReference type="EMBL" id="JAWDGP010004413">
    <property type="protein sequence ID" value="KAK3764689.1"/>
    <property type="molecule type" value="Genomic_DNA"/>
</dbReference>
<evidence type="ECO:0000313" key="2">
    <source>
        <dbReference type="Proteomes" id="UP001283361"/>
    </source>
</evidence>
<dbReference type="AlphaFoldDB" id="A0AAE0Z895"/>
<protein>
    <submittedName>
        <fullName evidence="1">Uncharacterized protein</fullName>
    </submittedName>
</protein>
<accession>A0AAE0Z895</accession>
<gene>
    <name evidence="1" type="ORF">RRG08_019891</name>
</gene>
<proteinExistence type="predicted"/>
<comment type="caution">
    <text evidence="1">The sequence shown here is derived from an EMBL/GenBank/DDBJ whole genome shotgun (WGS) entry which is preliminary data.</text>
</comment>
<organism evidence="1 2">
    <name type="scientific">Elysia crispata</name>
    <name type="common">lettuce slug</name>
    <dbReference type="NCBI Taxonomy" id="231223"/>
    <lineage>
        <taxon>Eukaryota</taxon>
        <taxon>Metazoa</taxon>
        <taxon>Spiralia</taxon>
        <taxon>Lophotrochozoa</taxon>
        <taxon>Mollusca</taxon>
        <taxon>Gastropoda</taxon>
        <taxon>Heterobranchia</taxon>
        <taxon>Euthyneura</taxon>
        <taxon>Panpulmonata</taxon>
        <taxon>Sacoglossa</taxon>
        <taxon>Placobranchoidea</taxon>
        <taxon>Plakobranchidae</taxon>
        <taxon>Elysia</taxon>
    </lineage>
</organism>
<name>A0AAE0Z895_9GAST</name>
<sequence length="133" mass="14314">MVGLLKCLFGARQGVTLGRGQLARGRVGSDLCACVRSACGYVQYGLSCSVVTVVSFYWSSTGSGLVYHLIRCPHRPVFPSSHPYLLPFNVVSIPPSPSPILAQPPSSDLLPVNPTLFSPSQILQAPPFFTNFF</sequence>
<reference evidence="1" key="1">
    <citation type="journal article" date="2023" name="G3 (Bethesda)">
        <title>A reference genome for the long-term kleptoplast-retaining sea slug Elysia crispata morphotype clarki.</title>
        <authorList>
            <person name="Eastman K.E."/>
            <person name="Pendleton A.L."/>
            <person name="Shaikh M.A."/>
            <person name="Suttiyut T."/>
            <person name="Ogas R."/>
            <person name="Tomko P."/>
            <person name="Gavelis G."/>
            <person name="Widhalm J.R."/>
            <person name="Wisecaver J.H."/>
        </authorList>
    </citation>
    <scope>NUCLEOTIDE SEQUENCE</scope>
    <source>
        <strain evidence="1">ECLA1</strain>
    </source>
</reference>
<keyword evidence="2" id="KW-1185">Reference proteome</keyword>
<evidence type="ECO:0000313" key="1">
    <source>
        <dbReference type="EMBL" id="KAK3764689.1"/>
    </source>
</evidence>